<comment type="caution">
    <text evidence="1">The sequence shown here is derived from an EMBL/GenBank/DDBJ whole genome shotgun (WGS) entry which is preliminary data.</text>
</comment>
<gene>
    <name evidence="1" type="ORF">L6452_30712</name>
</gene>
<reference evidence="2" key="1">
    <citation type="journal article" date="2022" name="Mol. Ecol. Resour.">
        <title>The genomes of chicory, endive, great burdock and yacon provide insights into Asteraceae palaeo-polyploidization history and plant inulin production.</title>
        <authorList>
            <person name="Fan W."/>
            <person name="Wang S."/>
            <person name="Wang H."/>
            <person name="Wang A."/>
            <person name="Jiang F."/>
            <person name="Liu H."/>
            <person name="Zhao H."/>
            <person name="Xu D."/>
            <person name="Zhang Y."/>
        </authorList>
    </citation>
    <scope>NUCLEOTIDE SEQUENCE [LARGE SCALE GENOMIC DNA]</scope>
    <source>
        <strain evidence="2">cv. Niubang</strain>
    </source>
</reference>
<name>A0ACB8ZJA7_ARCLA</name>
<sequence>MPPSEKENLAPTTTCGGVNSVTGDETMLSSQYEDEKPARLVMGSSSMLETIEYGGGGGVARFELRKHIYSYGVPPPRRLNLFPIEEATVVHKPDGDTEGLKSAIP</sequence>
<keyword evidence="2" id="KW-1185">Reference proteome</keyword>
<dbReference type="Proteomes" id="UP001055879">
    <property type="component" value="Linkage Group LG10"/>
</dbReference>
<proteinExistence type="predicted"/>
<dbReference type="EMBL" id="CM042056">
    <property type="protein sequence ID" value="KAI3697617.1"/>
    <property type="molecule type" value="Genomic_DNA"/>
</dbReference>
<evidence type="ECO:0000313" key="1">
    <source>
        <dbReference type="EMBL" id="KAI3697617.1"/>
    </source>
</evidence>
<evidence type="ECO:0000313" key="2">
    <source>
        <dbReference type="Proteomes" id="UP001055879"/>
    </source>
</evidence>
<accession>A0ACB8ZJA7</accession>
<organism evidence="1 2">
    <name type="scientific">Arctium lappa</name>
    <name type="common">Greater burdock</name>
    <name type="synonym">Lappa major</name>
    <dbReference type="NCBI Taxonomy" id="4217"/>
    <lineage>
        <taxon>Eukaryota</taxon>
        <taxon>Viridiplantae</taxon>
        <taxon>Streptophyta</taxon>
        <taxon>Embryophyta</taxon>
        <taxon>Tracheophyta</taxon>
        <taxon>Spermatophyta</taxon>
        <taxon>Magnoliopsida</taxon>
        <taxon>eudicotyledons</taxon>
        <taxon>Gunneridae</taxon>
        <taxon>Pentapetalae</taxon>
        <taxon>asterids</taxon>
        <taxon>campanulids</taxon>
        <taxon>Asterales</taxon>
        <taxon>Asteraceae</taxon>
        <taxon>Carduoideae</taxon>
        <taxon>Cardueae</taxon>
        <taxon>Arctiinae</taxon>
        <taxon>Arctium</taxon>
    </lineage>
</organism>
<protein>
    <submittedName>
        <fullName evidence="1">Uncharacterized protein</fullName>
    </submittedName>
</protein>
<reference evidence="1 2" key="2">
    <citation type="journal article" date="2022" name="Mol. Ecol. Resour.">
        <title>The genomes of chicory, endive, great burdock and yacon provide insights into Asteraceae paleo-polyploidization history and plant inulin production.</title>
        <authorList>
            <person name="Fan W."/>
            <person name="Wang S."/>
            <person name="Wang H."/>
            <person name="Wang A."/>
            <person name="Jiang F."/>
            <person name="Liu H."/>
            <person name="Zhao H."/>
            <person name="Xu D."/>
            <person name="Zhang Y."/>
        </authorList>
    </citation>
    <scope>NUCLEOTIDE SEQUENCE [LARGE SCALE GENOMIC DNA]</scope>
    <source>
        <strain evidence="2">cv. Niubang</strain>
    </source>
</reference>